<evidence type="ECO:0008006" key="7">
    <source>
        <dbReference type="Google" id="ProtNLM"/>
    </source>
</evidence>
<dbReference type="PANTHER" id="PTHR37829">
    <property type="entry name" value="PHAGE-LIKE ELEMENT PBSX PROTEIN XKDT"/>
    <property type="match status" value="1"/>
</dbReference>
<comment type="caution">
    <text evidence="5">The sequence shown here is derived from an EMBL/GenBank/DDBJ whole genome shotgun (WGS) entry which is preliminary data.</text>
</comment>
<evidence type="ECO:0000259" key="2">
    <source>
        <dbReference type="Pfam" id="PF04865"/>
    </source>
</evidence>
<accession>A0ABD6N1R3</accession>
<dbReference type="PANTHER" id="PTHR37829:SF3">
    <property type="entry name" value="PROTEIN JAYE-RELATED"/>
    <property type="match status" value="1"/>
</dbReference>
<reference evidence="5 6" key="1">
    <citation type="submission" date="2018-06" db="EMBL/GenBank/DDBJ databases">
        <title>Bacteria isolated from soil of Wuhan.</title>
        <authorList>
            <person name="Xiang W."/>
            <person name="Huang C."/>
        </authorList>
    </citation>
    <scope>NUCLEOTIDE SEQUENCE [LARGE SCALE GENOMIC DNA]</scope>
    <source>
        <strain evidence="6">xwS4</strain>
    </source>
</reference>
<dbReference type="RefSeq" id="WP_179052994.1">
    <property type="nucleotide sequence ID" value="NZ_QJRE01000112.1"/>
</dbReference>
<evidence type="ECO:0000313" key="6">
    <source>
        <dbReference type="Proteomes" id="UP000704738"/>
    </source>
</evidence>
<dbReference type="Proteomes" id="UP000704738">
    <property type="component" value="Unassembled WGS sequence"/>
</dbReference>
<dbReference type="Pfam" id="PF04865">
    <property type="entry name" value="Baseplate_J"/>
    <property type="match status" value="1"/>
</dbReference>
<protein>
    <recommendedName>
        <fullName evidence="7">Baseplate J protein</fullName>
    </recommendedName>
</protein>
<dbReference type="InterPro" id="IPR058531">
    <property type="entry name" value="Baseplate_J_M"/>
</dbReference>
<feature type="domain" description="Baseplate J-like central" evidence="3">
    <location>
        <begin position="191"/>
        <end position="263"/>
    </location>
</feature>
<dbReference type="InterPro" id="IPR058530">
    <property type="entry name" value="Baseplate_J-like_C"/>
</dbReference>
<evidence type="ECO:0000256" key="1">
    <source>
        <dbReference type="ARBA" id="ARBA00038087"/>
    </source>
</evidence>
<feature type="domain" description="Baseplate J-like C-terminal" evidence="4">
    <location>
        <begin position="270"/>
        <end position="340"/>
    </location>
</feature>
<sequence length="346" mass="36645">MPYEIPTLPALVTRVEADFERNAPDALRRSDAKVAARALAGAAYQLFGHQNWMAEQAHPATCGEEMLLLWAEWRLEEGRKPAVAAAGSVTVTGSSGFVVDVGTLYQASDGRRYIVTQPATLAAGTAQLQVKAETLGTAGNIEAGTLTAVTPVLGVNASAVIGPAGIVGGVEQESIEALRERVKAAFKNPSKVGNAEDFVEWALEVPGVTRAWALPRWMGPGTFGLAFVCDDDDDIFPSPAKVAEVQAYLEQKRPVTSEIYVIAAQRHAIALRIKVTPDTTAVRTAVAQSLAALINEEGGSGSIIPLSHIRAAISNAPGEYDYRMDSPTSDVVVAKNEVAIGVITWL</sequence>
<dbReference type="InterPro" id="IPR006949">
    <property type="entry name" value="Barrel_Baseplate_J-like"/>
</dbReference>
<proteinExistence type="inferred from homology"/>
<evidence type="ECO:0000259" key="3">
    <source>
        <dbReference type="Pfam" id="PF26078"/>
    </source>
</evidence>
<evidence type="ECO:0000259" key="4">
    <source>
        <dbReference type="Pfam" id="PF26079"/>
    </source>
</evidence>
<dbReference type="Pfam" id="PF26079">
    <property type="entry name" value="Baseplate_J_C"/>
    <property type="match status" value="1"/>
</dbReference>
<dbReference type="Pfam" id="PF26078">
    <property type="entry name" value="Baseplate_J_M"/>
    <property type="match status" value="1"/>
</dbReference>
<dbReference type="AlphaFoldDB" id="A0ABD6N1R3"/>
<comment type="similarity">
    <text evidence="1">Belongs to the Mu gp47/PBSX XkdT family.</text>
</comment>
<dbReference type="EMBL" id="QJRE01000112">
    <property type="protein sequence ID" value="NWL47191.1"/>
    <property type="molecule type" value="Genomic_DNA"/>
</dbReference>
<dbReference type="InterPro" id="IPR052399">
    <property type="entry name" value="Phage_Baseplate_Assmbl_Protein"/>
</dbReference>
<feature type="domain" description="Baseplate protein J-like barrel" evidence="2">
    <location>
        <begin position="88"/>
        <end position="164"/>
    </location>
</feature>
<name>A0ABD6N1R3_9PSED</name>
<evidence type="ECO:0000313" key="5">
    <source>
        <dbReference type="EMBL" id="NWL47191.1"/>
    </source>
</evidence>
<organism evidence="5 6">
    <name type="scientific">Pseudomonas hunanensis</name>
    <dbReference type="NCBI Taxonomy" id="1247546"/>
    <lineage>
        <taxon>Bacteria</taxon>
        <taxon>Pseudomonadati</taxon>
        <taxon>Pseudomonadota</taxon>
        <taxon>Gammaproteobacteria</taxon>
        <taxon>Pseudomonadales</taxon>
        <taxon>Pseudomonadaceae</taxon>
        <taxon>Pseudomonas</taxon>
    </lineage>
</organism>
<gene>
    <name evidence="5" type="ORF">DM819_15350</name>
</gene>